<dbReference type="RefSeq" id="WP_070113864.1">
    <property type="nucleotide sequence ID" value="NZ_LZYE01000340.1"/>
</dbReference>
<name>A0A1E7YKH6_9PROT</name>
<dbReference type="EMBL" id="LZYE01000340">
    <property type="protein sequence ID" value="OFC30313.1"/>
    <property type="molecule type" value="Genomic_DNA"/>
</dbReference>
<evidence type="ECO:0000313" key="1">
    <source>
        <dbReference type="EMBL" id="OFC30313.1"/>
    </source>
</evidence>
<dbReference type="AlphaFoldDB" id="A0A1E7YKH6"/>
<dbReference type="InterPro" id="IPR015055">
    <property type="entry name" value="STIV_B116-like"/>
</dbReference>
<dbReference type="Proteomes" id="UP000175616">
    <property type="component" value="Unassembled WGS sequence"/>
</dbReference>
<evidence type="ECO:0000313" key="2">
    <source>
        <dbReference type="Proteomes" id="UP000175616"/>
    </source>
</evidence>
<sequence length="106" mass="11984">MTIYLFNTAILTDYGTWRLSGPVAVTAVQELLHEGFQSAIGHQTTADYLTEILQLPIPLARIDAHLQVGDRAIVYRLHERQREGHLLSLAELRSTPFSFALLERLI</sequence>
<accession>A0A1E7YKH6</accession>
<dbReference type="InterPro" id="IPR037236">
    <property type="entry name" value="STIV_B116-like_sf"/>
</dbReference>
<comment type="caution">
    <text evidence="1">The sequence shown here is derived from an EMBL/GenBank/DDBJ whole genome shotgun (WGS) entry which is preliminary data.</text>
</comment>
<dbReference type="SUPFAM" id="SSF143602">
    <property type="entry name" value="STIV B116-like"/>
    <property type="match status" value="1"/>
</dbReference>
<dbReference type="Pfam" id="PF08960">
    <property type="entry name" value="STIV_B116-like"/>
    <property type="match status" value="1"/>
</dbReference>
<gene>
    <name evidence="1" type="ORF">BAE27_11995</name>
</gene>
<proteinExistence type="predicted"/>
<dbReference type="Gene3D" id="3.40.50.11170">
    <property type="entry name" value="Uncharacterised protein PF08960, DUF1874"/>
    <property type="match status" value="1"/>
</dbReference>
<evidence type="ECO:0008006" key="3">
    <source>
        <dbReference type="Google" id="ProtNLM"/>
    </source>
</evidence>
<organism evidence="1 2">
    <name type="scientific">Acidithiobacillus caldus</name>
    <dbReference type="NCBI Taxonomy" id="33059"/>
    <lineage>
        <taxon>Bacteria</taxon>
        <taxon>Pseudomonadati</taxon>
        <taxon>Pseudomonadota</taxon>
        <taxon>Acidithiobacillia</taxon>
        <taxon>Acidithiobacillales</taxon>
        <taxon>Acidithiobacillaceae</taxon>
        <taxon>Acidithiobacillus</taxon>
    </lineage>
</organism>
<reference evidence="1 2" key="1">
    <citation type="submission" date="2016-06" db="EMBL/GenBank/DDBJ databases">
        <title>Gene turnover analysis identifies the evolutionary adaptation of the extremophile Acidithiobacillus caldus.</title>
        <authorList>
            <person name="Zhang X."/>
        </authorList>
    </citation>
    <scope>NUCLEOTIDE SEQUENCE [LARGE SCALE GENOMIC DNA]</scope>
    <source>
        <strain evidence="1 2">DX</strain>
    </source>
</reference>
<protein>
    <recommendedName>
        <fullName evidence="3">DUF1874 domain-containing protein</fullName>
    </recommendedName>
</protein>